<dbReference type="RefSeq" id="XP_016213153.1">
    <property type="nucleotide sequence ID" value="XM_016359014.1"/>
</dbReference>
<accession>A0A0D1YRN1</accession>
<dbReference type="EMBL" id="KN847545">
    <property type="protein sequence ID" value="KIW03284.1"/>
    <property type="molecule type" value="Genomic_DNA"/>
</dbReference>
<dbReference type="VEuPathDB" id="FungiDB:PV09_05497"/>
<dbReference type="PROSITE" id="PS50177">
    <property type="entry name" value="NTF2_DOMAIN"/>
    <property type="match status" value="1"/>
</dbReference>
<gene>
    <name evidence="2" type="ORF">PV09_05497</name>
</gene>
<dbReference type="GeneID" id="27313470"/>
<proteinExistence type="predicted"/>
<dbReference type="AlphaFoldDB" id="A0A0D1YRN1"/>
<dbReference type="GO" id="GO:0006913">
    <property type="term" value="P:nucleocytoplasmic transport"/>
    <property type="evidence" value="ECO:0007669"/>
    <property type="project" value="InterPro"/>
</dbReference>
<name>A0A0D1YRN1_9PEZI</name>
<evidence type="ECO:0000259" key="1">
    <source>
        <dbReference type="PROSITE" id="PS50177"/>
    </source>
</evidence>
<dbReference type="InterPro" id="IPR002075">
    <property type="entry name" value="NTF2_dom"/>
</dbReference>
<organism evidence="2 3">
    <name type="scientific">Verruconis gallopava</name>
    <dbReference type="NCBI Taxonomy" id="253628"/>
    <lineage>
        <taxon>Eukaryota</taxon>
        <taxon>Fungi</taxon>
        <taxon>Dikarya</taxon>
        <taxon>Ascomycota</taxon>
        <taxon>Pezizomycotina</taxon>
        <taxon>Dothideomycetes</taxon>
        <taxon>Pleosporomycetidae</taxon>
        <taxon>Venturiales</taxon>
        <taxon>Sympoventuriaceae</taxon>
        <taxon>Verruconis</taxon>
    </lineage>
</organism>
<dbReference type="InterPro" id="IPR032710">
    <property type="entry name" value="NTF2-like_dom_sf"/>
</dbReference>
<evidence type="ECO:0000313" key="3">
    <source>
        <dbReference type="Proteomes" id="UP000053259"/>
    </source>
</evidence>
<dbReference type="STRING" id="253628.A0A0D1YRN1"/>
<keyword evidence="3" id="KW-1185">Reference proteome</keyword>
<sequence length="187" mass="20588">MAASANASHDFTKASTEATTSFVDAYYTALSSARDSINSYYAPAQATADGSTIPDILWNGTSFADGDAVQKLFVDEMPAHVFFDVHAVDCQILNPKYSTDPKMKPDKNFSMLVTTSGHLRLEDRKTGPLKDFSETFVLVPNVEKALTGGGKGAASRKRDWLIQLQNFRYVHHHHPSLIEGQVAMEME</sequence>
<dbReference type="Gene3D" id="3.10.450.50">
    <property type="match status" value="1"/>
</dbReference>
<dbReference type="RefSeq" id="XP_016213152.1">
    <property type="nucleotide sequence ID" value="XM_016359013.1"/>
</dbReference>
<dbReference type="SUPFAM" id="SSF54427">
    <property type="entry name" value="NTF2-like"/>
    <property type="match status" value="1"/>
</dbReference>
<dbReference type="InterPro" id="IPR045875">
    <property type="entry name" value="NTF2"/>
</dbReference>
<dbReference type="HOGENOM" id="CLU_112120_1_0_1"/>
<dbReference type="Pfam" id="PF02136">
    <property type="entry name" value="NTF2"/>
    <property type="match status" value="1"/>
</dbReference>
<protein>
    <recommendedName>
        <fullName evidence="1">NTF2 domain-containing protein</fullName>
    </recommendedName>
</protein>
<dbReference type="Proteomes" id="UP000053259">
    <property type="component" value="Unassembled WGS sequence"/>
</dbReference>
<dbReference type="PANTHER" id="PTHR12612">
    <property type="entry name" value="NUCLEAR TRANSPORT FACTOR 2"/>
    <property type="match status" value="1"/>
</dbReference>
<dbReference type="OrthoDB" id="3921198at2759"/>
<reference evidence="2 3" key="1">
    <citation type="submission" date="2015-01" db="EMBL/GenBank/DDBJ databases">
        <title>The Genome Sequence of Ochroconis gallopava CBS43764.</title>
        <authorList>
            <consortium name="The Broad Institute Genomics Platform"/>
            <person name="Cuomo C."/>
            <person name="de Hoog S."/>
            <person name="Gorbushina A."/>
            <person name="Stielow B."/>
            <person name="Teixiera M."/>
            <person name="Abouelleil A."/>
            <person name="Chapman S.B."/>
            <person name="Priest M."/>
            <person name="Young S.K."/>
            <person name="Wortman J."/>
            <person name="Nusbaum C."/>
            <person name="Birren B."/>
        </authorList>
    </citation>
    <scope>NUCLEOTIDE SEQUENCE [LARGE SCALE GENOMIC DNA]</scope>
    <source>
        <strain evidence="2 3">CBS 43764</strain>
    </source>
</reference>
<dbReference type="InterPro" id="IPR018222">
    <property type="entry name" value="Nuclear_transport_factor_2_euk"/>
</dbReference>
<dbReference type="RefSeq" id="XP_016213151.1">
    <property type="nucleotide sequence ID" value="XM_016359012.1"/>
</dbReference>
<evidence type="ECO:0000313" key="2">
    <source>
        <dbReference type="EMBL" id="KIW03282.1"/>
    </source>
</evidence>
<dbReference type="EMBL" id="KN847545">
    <property type="protein sequence ID" value="KIW03283.1"/>
    <property type="molecule type" value="Genomic_DNA"/>
</dbReference>
<dbReference type="EMBL" id="KN847545">
    <property type="protein sequence ID" value="KIW03282.1"/>
    <property type="molecule type" value="Genomic_DNA"/>
</dbReference>
<feature type="domain" description="NTF2" evidence="1">
    <location>
        <begin position="18"/>
        <end position="169"/>
    </location>
</feature>